<dbReference type="AlphaFoldDB" id="H9UI99"/>
<protein>
    <recommendedName>
        <fullName evidence="2">DUF2779 domain-containing protein</fullName>
    </recommendedName>
</protein>
<dbReference type="Pfam" id="PF11074">
    <property type="entry name" value="DUF2779"/>
    <property type="match status" value="1"/>
</dbReference>
<dbReference type="InterPro" id="IPR021301">
    <property type="entry name" value="DUF2779"/>
</dbReference>
<gene>
    <name evidence="3" type="ordered locus">Spiaf_1163</name>
</gene>
<evidence type="ECO:0000313" key="3">
    <source>
        <dbReference type="EMBL" id="AFG37242.1"/>
    </source>
</evidence>
<proteinExistence type="predicted"/>
<organism evidence="3 4">
    <name type="scientific">Spirochaeta africana (strain ATCC 700263 / DSM 8902 / Z-7692)</name>
    <dbReference type="NCBI Taxonomy" id="889378"/>
    <lineage>
        <taxon>Bacteria</taxon>
        <taxon>Pseudomonadati</taxon>
        <taxon>Spirochaetota</taxon>
        <taxon>Spirochaetia</taxon>
        <taxon>Spirochaetales</taxon>
        <taxon>Spirochaetaceae</taxon>
        <taxon>Spirochaeta</taxon>
    </lineage>
</organism>
<dbReference type="OrthoDB" id="9783873at2"/>
<evidence type="ECO:0000259" key="2">
    <source>
        <dbReference type="Pfam" id="PF11074"/>
    </source>
</evidence>
<dbReference type="RefSeq" id="WP_014455231.1">
    <property type="nucleotide sequence ID" value="NC_017098.1"/>
</dbReference>
<dbReference type="EMBL" id="CP003282">
    <property type="protein sequence ID" value="AFG37242.1"/>
    <property type="molecule type" value="Genomic_DNA"/>
</dbReference>
<reference evidence="4" key="1">
    <citation type="journal article" date="2013" name="Stand. Genomic Sci.">
        <title>Complete genome sequence of the halophilic bacterium Spirochaeta africana type strain (Z-7692(T)) from the alkaline Lake Magadi in the East African Rift.</title>
        <authorList>
            <person name="Liolos K."/>
            <person name="Abt B."/>
            <person name="Scheuner C."/>
            <person name="Teshima H."/>
            <person name="Held B."/>
            <person name="Lapidus A."/>
            <person name="Nolan M."/>
            <person name="Lucas S."/>
            <person name="Deshpande S."/>
            <person name="Cheng J.F."/>
            <person name="Tapia R."/>
            <person name="Goodwin L.A."/>
            <person name="Pitluck S."/>
            <person name="Pagani I."/>
            <person name="Ivanova N."/>
            <person name="Mavromatis K."/>
            <person name="Mikhailova N."/>
            <person name="Huntemann M."/>
            <person name="Pati A."/>
            <person name="Chen A."/>
            <person name="Palaniappan K."/>
            <person name="Land M."/>
            <person name="Rohde M."/>
            <person name="Tindall B.J."/>
            <person name="Detter J.C."/>
            <person name="Goker M."/>
            <person name="Bristow J."/>
            <person name="Eisen J.A."/>
            <person name="Markowitz V."/>
            <person name="Hugenholtz P."/>
            <person name="Woyke T."/>
            <person name="Klenk H.P."/>
            <person name="Kyrpides N.C."/>
        </authorList>
    </citation>
    <scope>NUCLEOTIDE SEQUENCE</scope>
    <source>
        <strain evidence="4">ATCC 700263 / DSM 8902 / Z-7692</strain>
    </source>
</reference>
<sequence length="528" mass="58841">MIPDAFADSCAEWFDTRQRRSAQLTTDDPDWYIAAHDAAQEVQVRSCLPPEYVDLPSGPYPLAVFHTRLAAQRSSLAARPAVLNPLHHQLLRGEQITLHALEQRAAIRHPWLGFRGIWCSADLLLPVGSKGWKIVRVLPNGKLRPGIISQTALFYAAIRNAGAEHIEIEFWYLDPTLQYGEPWRFRQKPGARLVHAKLVELEPLIGDFLQMINPGTGDYLIEAGQVSDAASEAGSGEAASSQADTSEAGTSQADNHDAPSLSHVQYLLRGKLDKRRLVAQGITDIRTIPADTRMSQRQRHQRTALISGEPVSDPVSLRTWLAAIPEPILFLDFESIQSSLPLFPHTVPWQYIPVMYSLTDASGHDSWECIAPGSGQLERLARSLARQLASAAAVGVFGAAMEQRCLQLLARIAADPADSTILKQAAGRLVDLHTPFESGWLYFAPQRGKTSLKALVPIITDEQDKTEGISDGREASLQYYWQHAGYPDGTWPVRLRQREVMAQIERYSRDDTRNLHRLWRFLHCHAGD</sequence>
<name>H9UI99_SPIAZ</name>
<feature type="region of interest" description="Disordered" evidence="1">
    <location>
        <begin position="231"/>
        <end position="258"/>
    </location>
</feature>
<keyword evidence="4" id="KW-1185">Reference proteome</keyword>
<evidence type="ECO:0000313" key="4">
    <source>
        <dbReference type="Proteomes" id="UP000007383"/>
    </source>
</evidence>
<dbReference type="PATRIC" id="fig|889378.3.peg.1163"/>
<feature type="compositionally biased region" description="Low complexity" evidence="1">
    <location>
        <begin position="231"/>
        <end position="244"/>
    </location>
</feature>
<dbReference type="STRING" id="889378.Spiaf_1163"/>
<feature type="domain" description="DUF2779" evidence="2">
    <location>
        <begin position="330"/>
        <end position="451"/>
    </location>
</feature>
<dbReference type="eggNOG" id="COG1468">
    <property type="taxonomic scope" value="Bacteria"/>
</dbReference>
<accession>H9UI99</accession>
<dbReference type="Proteomes" id="UP000007383">
    <property type="component" value="Chromosome"/>
</dbReference>
<dbReference type="KEGG" id="sfc:Spiaf_1163"/>
<dbReference type="HOGENOM" id="CLU_515705_0_0_12"/>
<evidence type="ECO:0000256" key="1">
    <source>
        <dbReference type="SAM" id="MobiDB-lite"/>
    </source>
</evidence>